<sequence>MTALAAKAAVLASVLGLAACAQSDTLPLPTPAPTVSTVAVDNCGFLVETAGTPERIVTVKSTTTELLIELGLTDRIVGAAFLDGPLEPPYTPLDSDVPALSDFLPGQEATLALEPDAVVAGWESNFAADGVGEREDLVARGILTYVAPSACKEPGYQPDPMTFDLLWQQIEEAGEVFGATEAAAELVARLQEDLADVEADERGLTALWYSSGTDSPYVGAGIGAPQMMMDAAGLANVFADVHDTWSAVTWEAVVEADPDVIVLVDASWNTAEDKITMLEDNPATAALSAVRDGAYLVVPFAGGEAGVRNVETVASLVAQLETAVPEPS</sequence>
<evidence type="ECO:0000256" key="2">
    <source>
        <dbReference type="SAM" id="Coils"/>
    </source>
</evidence>
<gene>
    <name evidence="5" type="ORF">SAMN05421637_0856</name>
</gene>
<dbReference type="OrthoDB" id="9797850at2"/>
<feature type="coiled-coil region" evidence="2">
    <location>
        <begin position="180"/>
        <end position="207"/>
    </location>
</feature>
<dbReference type="Pfam" id="PF01497">
    <property type="entry name" value="Peripla_BP_2"/>
    <property type="match status" value="1"/>
</dbReference>
<feature type="signal peptide" evidence="3">
    <location>
        <begin position="1"/>
        <end position="23"/>
    </location>
</feature>
<evidence type="ECO:0000256" key="3">
    <source>
        <dbReference type="SAM" id="SignalP"/>
    </source>
</evidence>
<feature type="chain" id="PRO_5038442182" evidence="3">
    <location>
        <begin position="24"/>
        <end position="328"/>
    </location>
</feature>
<evidence type="ECO:0000256" key="1">
    <source>
        <dbReference type="ARBA" id="ARBA00008814"/>
    </source>
</evidence>
<dbReference type="eggNOG" id="COG0614">
    <property type="taxonomic scope" value="Bacteria"/>
</dbReference>
<dbReference type="InterPro" id="IPR050902">
    <property type="entry name" value="ABC_Transporter_SBP"/>
</dbReference>
<evidence type="ECO:0000259" key="4">
    <source>
        <dbReference type="PROSITE" id="PS50983"/>
    </source>
</evidence>
<dbReference type="AlphaFoldDB" id="A0A1H6WHC2"/>
<dbReference type="NCBIfam" id="TIGR03868">
    <property type="entry name" value="F420-O_ABCperi"/>
    <property type="match status" value="1"/>
</dbReference>
<comment type="similarity">
    <text evidence="1">Belongs to the bacterial solute-binding protein 8 family.</text>
</comment>
<dbReference type="InterPro" id="IPR022287">
    <property type="entry name" value="ABC_trnsptr_F420-0_sub-bd_pred"/>
</dbReference>
<feature type="domain" description="Fe/B12 periplasmic-binding" evidence="4">
    <location>
        <begin position="55"/>
        <end position="328"/>
    </location>
</feature>
<dbReference type="PROSITE" id="PS51257">
    <property type="entry name" value="PROKAR_LIPOPROTEIN"/>
    <property type="match status" value="1"/>
</dbReference>
<dbReference type="RefSeq" id="WP_042213355.1">
    <property type="nucleotide sequence ID" value="NZ_BBLU01000003.1"/>
</dbReference>
<keyword evidence="2" id="KW-0175">Coiled coil</keyword>
<reference evidence="6" key="1">
    <citation type="submission" date="2016-10" db="EMBL/GenBank/DDBJ databases">
        <authorList>
            <person name="Varghese N."/>
        </authorList>
    </citation>
    <scope>NUCLEOTIDE SEQUENCE [LARGE SCALE GENOMIC DNA]</scope>
    <source>
        <strain evidence="6">DSM 24868</strain>
    </source>
</reference>
<dbReference type="EMBL" id="FNZI01000002">
    <property type="protein sequence ID" value="SEJ12200.1"/>
    <property type="molecule type" value="Genomic_DNA"/>
</dbReference>
<dbReference type="STRING" id="1043493.SAMN05421637_0856"/>
<proteinExistence type="inferred from homology"/>
<organism evidence="5 6">
    <name type="scientific">Demequina mangrovi</name>
    <dbReference type="NCBI Taxonomy" id="1043493"/>
    <lineage>
        <taxon>Bacteria</taxon>
        <taxon>Bacillati</taxon>
        <taxon>Actinomycetota</taxon>
        <taxon>Actinomycetes</taxon>
        <taxon>Micrococcales</taxon>
        <taxon>Demequinaceae</taxon>
        <taxon>Demequina</taxon>
    </lineage>
</organism>
<dbReference type="PANTHER" id="PTHR30535:SF7">
    <property type="entry name" value="IRON(III) DICITRATE-BINDING PROTEIN"/>
    <property type="match status" value="1"/>
</dbReference>
<dbReference type="PANTHER" id="PTHR30535">
    <property type="entry name" value="VITAMIN B12-BINDING PROTEIN"/>
    <property type="match status" value="1"/>
</dbReference>
<accession>A0A1H6WHC2</accession>
<dbReference type="PROSITE" id="PS50983">
    <property type="entry name" value="FE_B12_PBP"/>
    <property type="match status" value="1"/>
</dbReference>
<protein>
    <submittedName>
        <fullName evidence="5">Iron complex transport system substrate-binding protein</fullName>
    </submittedName>
</protein>
<dbReference type="Proteomes" id="UP000183315">
    <property type="component" value="Unassembled WGS sequence"/>
</dbReference>
<name>A0A1H6WHC2_9MICO</name>
<dbReference type="Gene3D" id="3.40.50.1980">
    <property type="entry name" value="Nitrogenase molybdenum iron protein domain"/>
    <property type="match status" value="2"/>
</dbReference>
<dbReference type="InterPro" id="IPR002491">
    <property type="entry name" value="ABC_transptr_periplasmic_BD"/>
</dbReference>
<evidence type="ECO:0000313" key="5">
    <source>
        <dbReference type="EMBL" id="SEJ12200.1"/>
    </source>
</evidence>
<evidence type="ECO:0000313" key="6">
    <source>
        <dbReference type="Proteomes" id="UP000183315"/>
    </source>
</evidence>
<dbReference type="SUPFAM" id="SSF53807">
    <property type="entry name" value="Helical backbone' metal receptor"/>
    <property type="match status" value="1"/>
</dbReference>
<keyword evidence="3" id="KW-0732">Signal</keyword>
<keyword evidence="6" id="KW-1185">Reference proteome</keyword>